<keyword evidence="8" id="KW-1185">Reference proteome</keyword>
<evidence type="ECO:0000313" key="7">
    <source>
        <dbReference type="EMBL" id="MDQ2068201.1"/>
    </source>
</evidence>
<dbReference type="Proteomes" id="UP001239680">
    <property type="component" value="Unassembled WGS sequence"/>
</dbReference>
<feature type="signal peptide" evidence="5">
    <location>
        <begin position="1"/>
        <end position="25"/>
    </location>
</feature>
<keyword evidence="3" id="KW-0813">Transport</keyword>
<feature type="chain" id="PRO_5045684835" evidence="5">
    <location>
        <begin position="26"/>
        <end position="529"/>
    </location>
</feature>
<dbReference type="PANTHER" id="PTHR30290:SF10">
    <property type="entry name" value="PERIPLASMIC OLIGOPEPTIDE-BINDING PROTEIN-RELATED"/>
    <property type="match status" value="1"/>
</dbReference>
<gene>
    <name evidence="7" type="ORF">Q9295_17690</name>
</gene>
<reference evidence="7 8" key="1">
    <citation type="submission" date="2023-08" db="EMBL/GenBank/DDBJ databases">
        <title>Characterization of two Paracoccaceae strains isolated from Phycosphere and proposal of Xinfangfangia lacusdiani sp. nov.</title>
        <authorList>
            <person name="Deng Y."/>
            <person name="Zhang Y.Q."/>
        </authorList>
    </citation>
    <scope>NUCLEOTIDE SEQUENCE [LARGE SCALE GENOMIC DNA]</scope>
    <source>
        <strain evidence="7 8">CPCC 101601</strain>
    </source>
</reference>
<dbReference type="EMBL" id="JAVDBT010000029">
    <property type="protein sequence ID" value="MDQ2068201.1"/>
    <property type="molecule type" value="Genomic_DNA"/>
</dbReference>
<dbReference type="InterPro" id="IPR000914">
    <property type="entry name" value="SBP_5_dom"/>
</dbReference>
<dbReference type="Gene3D" id="3.90.76.10">
    <property type="entry name" value="Dipeptide-binding Protein, Domain 1"/>
    <property type="match status" value="1"/>
</dbReference>
<dbReference type="RefSeq" id="WP_306681913.1">
    <property type="nucleotide sequence ID" value="NZ_JAVDBT010000029.1"/>
</dbReference>
<dbReference type="PANTHER" id="PTHR30290">
    <property type="entry name" value="PERIPLASMIC BINDING COMPONENT OF ABC TRANSPORTER"/>
    <property type="match status" value="1"/>
</dbReference>
<dbReference type="Gene3D" id="3.10.105.10">
    <property type="entry name" value="Dipeptide-binding Protein, Domain 3"/>
    <property type="match status" value="1"/>
</dbReference>
<proteinExistence type="inferred from homology"/>
<feature type="domain" description="Solute-binding protein family 5" evidence="6">
    <location>
        <begin position="73"/>
        <end position="435"/>
    </location>
</feature>
<keyword evidence="4 5" id="KW-0732">Signal</keyword>
<evidence type="ECO:0000259" key="6">
    <source>
        <dbReference type="Pfam" id="PF00496"/>
    </source>
</evidence>
<evidence type="ECO:0000256" key="1">
    <source>
        <dbReference type="ARBA" id="ARBA00004418"/>
    </source>
</evidence>
<protein>
    <submittedName>
        <fullName evidence="7">ABC transporter substrate-binding protein</fullName>
    </submittedName>
</protein>
<organism evidence="7 8">
    <name type="scientific">Pseudogemmobacter lacusdianii</name>
    <dbReference type="NCBI Taxonomy" id="3069608"/>
    <lineage>
        <taxon>Bacteria</taxon>
        <taxon>Pseudomonadati</taxon>
        <taxon>Pseudomonadota</taxon>
        <taxon>Alphaproteobacteria</taxon>
        <taxon>Rhodobacterales</taxon>
        <taxon>Paracoccaceae</taxon>
        <taxon>Pseudogemmobacter</taxon>
    </lineage>
</organism>
<dbReference type="PIRSF" id="PIRSF002741">
    <property type="entry name" value="MppA"/>
    <property type="match status" value="1"/>
</dbReference>
<evidence type="ECO:0000313" key="8">
    <source>
        <dbReference type="Proteomes" id="UP001239680"/>
    </source>
</evidence>
<comment type="subcellular location">
    <subcellularLocation>
        <location evidence="1">Periplasm</location>
    </subcellularLocation>
</comment>
<name>A0ABU0W2F0_9RHOB</name>
<dbReference type="SUPFAM" id="SSF53850">
    <property type="entry name" value="Periplasmic binding protein-like II"/>
    <property type="match status" value="1"/>
</dbReference>
<accession>A0ABU0W2F0</accession>
<comment type="caution">
    <text evidence="7">The sequence shown here is derived from an EMBL/GenBank/DDBJ whole genome shotgun (WGS) entry which is preliminary data.</text>
</comment>
<evidence type="ECO:0000256" key="2">
    <source>
        <dbReference type="ARBA" id="ARBA00005695"/>
    </source>
</evidence>
<dbReference type="InterPro" id="IPR039424">
    <property type="entry name" value="SBP_5"/>
</dbReference>
<dbReference type="Pfam" id="PF00496">
    <property type="entry name" value="SBP_bac_5"/>
    <property type="match status" value="1"/>
</dbReference>
<dbReference type="Gene3D" id="3.40.190.10">
    <property type="entry name" value="Periplasmic binding protein-like II"/>
    <property type="match status" value="1"/>
</dbReference>
<evidence type="ECO:0000256" key="3">
    <source>
        <dbReference type="ARBA" id="ARBA00022448"/>
    </source>
</evidence>
<dbReference type="CDD" id="cd08512">
    <property type="entry name" value="PBP2_NikA_DppA_OppA_like_7"/>
    <property type="match status" value="1"/>
</dbReference>
<evidence type="ECO:0000256" key="4">
    <source>
        <dbReference type="ARBA" id="ARBA00022729"/>
    </source>
</evidence>
<comment type="similarity">
    <text evidence="2">Belongs to the bacterial solute-binding protein 5 family.</text>
</comment>
<sequence length="529" mass="56408">MQHLRSTAAVIAVLASGAFAAPAFAQSEQGVLIARDMDLNSLDPARAFCDTCQIYLSAVYARLVDLDADGKSIKPMLAESWEIDAEQKVFTFKLRADAVFSDGSPVEAKDVIWSLNRTKNITAGAGYLLAGVVSLEEKDARTVVITLEAPNSELLGVLSAPYMGILNADAVSAQGGLADAEADAKDTAEAWLLENSAGAGPFVLESYTPGDSLRLKRNDSYFGDKAKVEAVTLVQSKDAASQLQLVQSGGADLAMQVDALTAAQVQDDRVKVLSMPSQALIYLALAPGAKGLDVPLNAKIRQAISHAIDYDALIDLTVDGKGHRMASPVPVDFPGGDNLTAPAYDVELAKSLLAEGGAADGFSMVAAFPNVRQYGVDFPMMMQKIQMDLAKIGVQLELEPLEFPIWRERVNGDGIPMTAVFFVPDFYGSSQYFLYFGMIDGTIWHSRAGAGGIEELARPQAQAIIDRALGGGAEESAAAFAELSQMMIDDKIILPLVAPDTILVSNPKLEGTRISSCCNIVLQDLHWAE</sequence>
<dbReference type="InterPro" id="IPR030678">
    <property type="entry name" value="Peptide/Ni-bd"/>
</dbReference>
<evidence type="ECO:0000256" key="5">
    <source>
        <dbReference type="SAM" id="SignalP"/>
    </source>
</evidence>